<dbReference type="EMBL" id="JAQQXT010000001">
    <property type="protein sequence ID" value="MDC8769957.1"/>
    <property type="molecule type" value="Genomic_DNA"/>
</dbReference>
<comment type="caution">
    <text evidence="1">The sequence shown here is derived from an EMBL/GenBank/DDBJ whole genome shotgun (WGS) entry which is preliminary data.</text>
</comment>
<keyword evidence="2" id="KW-1185">Reference proteome</keyword>
<name>A0ABT5K7M1_9BURK</name>
<evidence type="ECO:0000313" key="2">
    <source>
        <dbReference type="Proteomes" id="UP001221189"/>
    </source>
</evidence>
<accession>A0ABT5K7M1</accession>
<reference evidence="1 2" key="1">
    <citation type="submission" date="2022-10" db="EMBL/GenBank/DDBJ databases">
        <title>Paucibacter sp. hw1 Genome sequencing.</title>
        <authorList>
            <person name="Park S."/>
        </authorList>
    </citation>
    <scope>NUCLEOTIDE SEQUENCE [LARGE SCALE GENOMIC DNA]</scope>
    <source>
        <strain evidence="2">hw1</strain>
    </source>
</reference>
<dbReference type="Proteomes" id="UP001221189">
    <property type="component" value="Unassembled WGS sequence"/>
</dbReference>
<gene>
    <name evidence="1" type="ORF">PRZ03_00125</name>
</gene>
<proteinExistence type="predicted"/>
<organism evidence="1 2">
    <name type="scientific">Roseateles albus</name>
    <dbReference type="NCBI Taxonomy" id="2987525"/>
    <lineage>
        <taxon>Bacteria</taxon>
        <taxon>Pseudomonadati</taxon>
        <taxon>Pseudomonadota</taxon>
        <taxon>Betaproteobacteria</taxon>
        <taxon>Burkholderiales</taxon>
        <taxon>Sphaerotilaceae</taxon>
        <taxon>Roseateles</taxon>
    </lineage>
</organism>
<sequence>MPRLQSELQRLYAAPTAQSAGQGLAAHGAPVRVVVLSLASPADWTLIARVWRGVQADLDLPAPAIAVSGVDGYQLYFSLAEPLAQPQALGFAQALQARYLGDVAQDRVGIATPAFSNLPPRPTDEQEDHWSAFVAPDLAPVFTAEPWLDIPPSREGQADLLCRLQSIQSKDLATALAKLGVARLTPISPVTPMASSAASNDAANMDPERFLAQVMNDPSVAMALRIDAAKALLQAKK</sequence>
<dbReference type="RefSeq" id="WP_273598466.1">
    <property type="nucleotide sequence ID" value="NZ_JAQQXT010000001.1"/>
</dbReference>
<evidence type="ECO:0000313" key="1">
    <source>
        <dbReference type="EMBL" id="MDC8769957.1"/>
    </source>
</evidence>
<protein>
    <submittedName>
        <fullName evidence="1">Uncharacterized protein</fullName>
    </submittedName>
</protein>